<dbReference type="EMBL" id="UOFF01000332">
    <property type="protein sequence ID" value="VAW57076.1"/>
    <property type="molecule type" value="Genomic_DNA"/>
</dbReference>
<evidence type="ECO:0000259" key="8">
    <source>
        <dbReference type="Pfam" id="PF00482"/>
    </source>
</evidence>
<dbReference type="PANTHER" id="PTHR30012">
    <property type="entry name" value="GENERAL SECRETION PATHWAY PROTEIN"/>
    <property type="match status" value="1"/>
</dbReference>
<evidence type="ECO:0000256" key="7">
    <source>
        <dbReference type="SAM" id="MobiDB-lite"/>
    </source>
</evidence>
<dbReference type="Pfam" id="PF00482">
    <property type="entry name" value="T2SSF"/>
    <property type="match status" value="1"/>
</dbReference>
<dbReference type="Gene3D" id="1.20.81.30">
    <property type="entry name" value="Type II secretion system (T2SS), domain F"/>
    <property type="match status" value="1"/>
</dbReference>
<accession>A0A3B0WX12</accession>
<evidence type="ECO:0000256" key="1">
    <source>
        <dbReference type="ARBA" id="ARBA00004651"/>
    </source>
</evidence>
<dbReference type="InterPro" id="IPR042094">
    <property type="entry name" value="T2SS_GspF_sf"/>
</dbReference>
<gene>
    <name evidence="9" type="ORF">MNBD_GAMMA07-1370</name>
    <name evidence="10" type="ORF">MNBD_GAMMA10-1764</name>
</gene>
<dbReference type="PANTHER" id="PTHR30012:SF0">
    <property type="entry name" value="TYPE II SECRETION SYSTEM PROTEIN F-RELATED"/>
    <property type="match status" value="1"/>
</dbReference>
<evidence type="ECO:0000256" key="2">
    <source>
        <dbReference type="ARBA" id="ARBA00005745"/>
    </source>
</evidence>
<dbReference type="AlphaFoldDB" id="A0A3B0WX12"/>
<evidence type="ECO:0000256" key="5">
    <source>
        <dbReference type="ARBA" id="ARBA00022989"/>
    </source>
</evidence>
<keyword evidence="5" id="KW-1133">Transmembrane helix</keyword>
<dbReference type="InterPro" id="IPR003004">
    <property type="entry name" value="GspF/PilC"/>
</dbReference>
<evidence type="ECO:0000256" key="6">
    <source>
        <dbReference type="ARBA" id="ARBA00023136"/>
    </source>
</evidence>
<proteinExistence type="inferred from homology"/>
<dbReference type="GO" id="GO:0005886">
    <property type="term" value="C:plasma membrane"/>
    <property type="evidence" value="ECO:0007669"/>
    <property type="project" value="UniProtKB-SubCell"/>
</dbReference>
<evidence type="ECO:0000256" key="4">
    <source>
        <dbReference type="ARBA" id="ARBA00022692"/>
    </source>
</evidence>
<feature type="non-terminal residue" evidence="10">
    <location>
        <position position="147"/>
    </location>
</feature>
<reference evidence="10" key="1">
    <citation type="submission" date="2018-06" db="EMBL/GenBank/DDBJ databases">
        <authorList>
            <person name="Zhirakovskaya E."/>
        </authorList>
    </citation>
    <scope>NUCLEOTIDE SEQUENCE</scope>
</reference>
<name>A0A3B0WX12_9ZZZZ</name>
<dbReference type="GO" id="GO:0015628">
    <property type="term" value="P:protein secretion by the type II secretion system"/>
    <property type="evidence" value="ECO:0007669"/>
    <property type="project" value="TreeGrafter"/>
</dbReference>
<dbReference type="InterPro" id="IPR018076">
    <property type="entry name" value="T2SS_GspF_dom"/>
</dbReference>
<dbReference type="EMBL" id="UOFJ01000002">
    <property type="protein sequence ID" value="VAW60555.1"/>
    <property type="molecule type" value="Genomic_DNA"/>
</dbReference>
<evidence type="ECO:0000313" key="10">
    <source>
        <dbReference type="EMBL" id="VAW60555.1"/>
    </source>
</evidence>
<feature type="compositionally biased region" description="Basic and acidic residues" evidence="7">
    <location>
        <begin position="11"/>
        <end position="36"/>
    </location>
</feature>
<evidence type="ECO:0000256" key="3">
    <source>
        <dbReference type="ARBA" id="ARBA00022475"/>
    </source>
</evidence>
<feature type="region of interest" description="Disordered" evidence="7">
    <location>
        <begin position="1"/>
        <end position="65"/>
    </location>
</feature>
<sequence>MAAFEYSALDNKGKEKKGVLEGDSPRQVRQMLRDKGMTPLEIVASNDSPGSSKKQNNKNPTKKITKRGISTADLSLFTRQLATLVRAAIPLDESLSAVGNQTEKPHIKSMVFALRAKILEGHTLAEGLADYPKIFPQLFRATVAAGE</sequence>
<evidence type="ECO:0000313" key="9">
    <source>
        <dbReference type="EMBL" id="VAW57076.1"/>
    </source>
</evidence>
<feature type="domain" description="Type II secretion system protein GspF" evidence="8">
    <location>
        <begin position="77"/>
        <end position="147"/>
    </location>
</feature>
<comment type="subcellular location">
    <subcellularLocation>
        <location evidence="1">Cell membrane</location>
        <topology evidence="1">Multi-pass membrane protein</topology>
    </subcellularLocation>
</comment>
<keyword evidence="6" id="KW-0472">Membrane</keyword>
<comment type="similarity">
    <text evidence="2">Belongs to the GSP F family.</text>
</comment>
<keyword evidence="3" id="KW-1003">Cell membrane</keyword>
<organism evidence="10">
    <name type="scientific">hydrothermal vent metagenome</name>
    <dbReference type="NCBI Taxonomy" id="652676"/>
    <lineage>
        <taxon>unclassified sequences</taxon>
        <taxon>metagenomes</taxon>
        <taxon>ecological metagenomes</taxon>
    </lineage>
</organism>
<feature type="compositionally biased region" description="Polar residues" evidence="7">
    <location>
        <begin position="45"/>
        <end position="59"/>
    </location>
</feature>
<keyword evidence="4" id="KW-0812">Transmembrane</keyword>
<protein>
    <submittedName>
        <fullName evidence="10">General secretion pathway protein F</fullName>
    </submittedName>
</protein>